<reference evidence="1" key="1">
    <citation type="journal article" date="2021" name="Proc. Natl. Acad. Sci. U.S.A.">
        <title>A Catalog of Tens of Thousands of Viruses from Human Metagenomes Reveals Hidden Associations with Chronic Diseases.</title>
        <authorList>
            <person name="Tisza M.J."/>
            <person name="Buck C.B."/>
        </authorList>
    </citation>
    <scope>NUCLEOTIDE SEQUENCE</scope>
    <source>
        <strain evidence="1">Ct6bU4</strain>
    </source>
</reference>
<evidence type="ECO:0000313" key="1">
    <source>
        <dbReference type="EMBL" id="DAG03706.1"/>
    </source>
</evidence>
<name>A0A8S5VAB1_9CAUD</name>
<sequence>MFSYPRRGSALAGGGLHHLMSRMFIHDRSRNYG</sequence>
<proteinExistence type="predicted"/>
<protein>
    <submittedName>
        <fullName evidence="1">Uncharacterized protein</fullName>
    </submittedName>
</protein>
<accession>A0A8S5VAB1</accession>
<dbReference type="EMBL" id="BK016234">
    <property type="protein sequence ID" value="DAG03706.1"/>
    <property type="molecule type" value="Genomic_DNA"/>
</dbReference>
<organism evidence="1">
    <name type="scientific">Siphoviridae sp. ct6bU4</name>
    <dbReference type="NCBI Taxonomy" id="2825344"/>
    <lineage>
        <taxon>Viruses</taxon>
        <taxon>Duplodnaviria</taxon>
        <taxon>Heunggongvirae</taxon>
        <taxon>Uroviricota</taxon>
        <taxon>Caudoviricetes</taxon>
    </lineage>
</organism>